<dbReference type="PANTHER" id="PTHR47313">
    <property type="entry name" value="RIBOSOMAL RNA LARGE SUBUNIT METHYLTRANSFERASE K/L"/>
    <property type="match status" value="1"/>
</dbReference>
<dbReference type="SUPFAM" id="SSF53335">
    <property type="entry name" value="S-adenosyl-L-methionine-dependent methyltransferases"/>
    <property type="match status" value="1"/>
</dbReference>
<dbReference type="InterPro" id="IPR054170">
    <property type="entry name" value="RlmL_1st"/>
</dbReference>
<dbReference type="InterPro" id="IPR000241">
    <property type="entry name" value="RlmKL-like_Mtase"/>
</dbReference>
<dbReference type="EC" id="2.1.1.173" evidence="4"/>
<evidence type="ECO:0000313" key="4">
    <source>
        <dbReference type="EMBL" id="VAW17369.1"/>
    </source>
</evidence>
<keyword evidence="2 4" id="KW-0808">Transferase</keyword>
<keyword evidence="1 4" id="KW-0489">Methyltransferase</keyword>
<dbReference type="PANTHER" id="PTHR47313:SF1">
    <property type="entry name" value="RIBOSOMAL RNA LARGE SUBUNIT METHYLTRANSFERASE K_L"/>
    <property type="match status" value="1"/>
</dbReference>
<dbReference type="InterPro" id="IPR004114">
    <property type="entry name" value="THUMP_dom"/>
</dbReference>
<dbReference type="CDD" id="cd11715">
    <property type="entry name" value="THUMP_AdoMetMT"/>
    <property type="match status" value="1"/>
</dbReference>
<reference evidence="4" key="1">
    <citation type="submission" date="2018-06" db="EMBL/GenBank/DDBJ databases">
        <authorList>
            <person name="Zhirakovskaya E."/>
        </authorList>
    </citation>
    <scope>NUCLEOTIDE SEQUENCE</scope>
</reference>
<dbReference type="Gene3D" id="3.30.2130.30">
    <property type="match status" value="1"/>
</dbReference>
<evidence type="ECO:0000259" key="3">
    <source>
        <dbReference type="PROSITE" id="PS51165"/>
    </source>
</evidence>
<dbReference type="GO" id="GO:0003723">
    <property type="term" value="F:RNA binding"/>
    <property type="evidence" value="ECO:0007669"/>
    <property type="project" value="InterPro"/>
</dbReference>
<dbReference type="PROSITE" id="PS51165">
    <property type="entry name" value="THUMP"/>
    <property type="match status" value="1"/>
</dbReference>
<protein>
    <submittedName>
        <fullName evidence="4">23S rRNA (Guanine(2445)-N(2))-methyltransferase</fullName>
        <ecNumber evidence="4">2.1.1.173</ecNumber>
    </submittedName>
</protein>
<dbReference type="InterPro" id="IPR029063">
    <property type="entry name" value="SAM-dependent_MTases_sf"/>
</dbReference>
<dbReference type="Pfam" id="PF22020">
    <property type="entry name" value="RlmL_1st"/>
    <property type="match status" value="1"/>
</dbReference>
<accession>A0A3B0TYZ5</accession>
<evidence type="ECO:0000256" key="2">
    <source>
        <dbReference type="ARBA" id="ARBA00022679"/>
    </source>
</evidence>
<organism evidence="4">
    <name type="scientific">hydrothermal vent metagenome</name>
    <dbReference type="NCBI Taxonomy" id="652676"/>
    <lineage>
        <taxon>unclassified sequences</taxon>
        <taxon>metagenomes</taxon>
        <taxon>ecological metagenomes</taxon>
    </lineage>
</organism>
<sequence>MENYTITVKTFAGLEEVLAREVKLIGGKNIQSGRRAVTFNGDKKLLYKANYNLRTALRVLKQLSTFRFRSVDDFYKKCRGTAWEDLMDVNQSFAVYSTVINSGEFRNSMFASLKVKDAIVDSFRAKTGSRPNVDTKDPEVAVHVHITGNQCFLSLDSSGESLHKRGYRVAQGTAPLSEVLAAGMILLSGWKGESDFIDPMCGSGTLPVEAALIATNTPPGSFRKEFAFENWIDYDAGLFNTVASETGKQDFSKKIYASDLLARNIGYAKANARNAKIFNHITFKVADFKDLTLRGNGATIMVNPPYGERLSQPGLDKLYAMIGERLKHQYPGNTAWILSASKELLNNVGLKPASSVELYNGSLKCLFRNYELFAGKRNTFSY</sequence>
<dbReference type="Pfam" id="PF02926">
    <property type="entry name" value="THUMP"/>
    <property type="match status" value="1"/>
</dbReference>
<proteinExistence type="predicted"/>
<name>A0A3B0TYZ5_9ZZZZ</name>
<dbReference type="SMART" id="SM00981">
    <property type="entry name" value="THUMP"/>
    <property type="match status" value="1"/>
</dbReference>
<dbReference type="AlphaFoldDB" id="A0A3B0TYZ5"/>
<feature type="domain" description="THUMP" evidence="3">
    <location>
        <begin position="45"/>
        <end position="157"/>
    </location>
</feature>
<dbReference type="GO" id="GO:0052915">
    <property type="term" value="F:23S rRNA (guanine(2445)-N(2))-methyltransferase activity"/>
    <property type="evidence" value="ECO:0007669"/>
    <property type="project" value="UniProtKB-EC"/>
</dbReference>
<evidence type="ECO:0000256" key="1">
    <source>
        <dbReference type="ARBA" id="ARBA00022603"/>
    </source>
</evidence>
<dbReference type="Pfam" id="PF01170">
    <property type="entry name" value="UPF0020"/>
    <property type="match status" value="1"/>
</dbReference>
<dbReference type="GO" id="GO:0070043">
    <property type="term" value="F:rRNA (guanine-N7-)-methyltransferase activity"/>
    <property type="evidence" value="ECO:0007669"/>
    <property type="project" value="TreeGrafter"/>
</dbReference>
<gene>
    <name evidence="4" type="ORF">MNBD_BACTEROID01-783</name>
</gene>
<dbReference type="EMBL" id="UOEP01000073">
    <property type="protein sequence ID" value="VAW17369.1"/>
    <property type="molecule type" value="Genomic_DNA"/>
</dbReference>
<dbReference type="Gene3D" id="3.40.50.150">
    <property type="entry name" value="Vaccinia Virus protein VP39"/>
    <property type="match status" value="1"/>
</dbReference>